<protein>
    <submittedName>
        <fullName evidence="1">Uncharacterized protein</fullName>
    </submittedName>
</protein>
<organism evidence="1">
    <name type="scientific">marine sediment metagenome</name>
    <dbReference type="NCBI Taxonomy" id="412755"/>
    <lineage>
        <taxon>unclassified sequences</taxon>
        <taxon>metagenomes</taxon>
        <taxon>ecological metagenomes</taxon>
    </lineage>
</organism>
<proteinExistence type="predicted"/>
<evidence type="ECO:0000313" key="1">
    <source>
        <dbReference type="EMBL" id="KKL72238.1"/>
    </source>
</evidence>
<name>A0A0F9EDS8_9ZZZZ</name>
<dbReference type="EMBL" id="LAZR01025333">
    <property type="protein sequence ID" value="KKL72238.1"/>
    <property type="molecule type" value="Genomic_DNA"/>
</dbReference>
<sequence>MNIYMQGTLLGIPMDGRISLRQPLALALGYSNGQVQVLLPFLMLYLGRHNGRRPLLPRWRRGVWGNRLGVRVYLPRRLVGVCLNVNGCWPRCLVGVCLDVNGGCPQCRPYLQATLCLGLGACSVGLDVGNNSELVPHWAPDLEAT</sequence>
<accession>A0A0F9EDS8</accession>
<reference evidence="1" key="1">
    <citation type="journal article" date="2015" name="Nature">
        <title>Complex archaea that bridge the gap between prokaryotes and eukaryotes.</title>
        <authorList>
            <person name="Spang A."/>
            <person name="Saw J.H."/>
            <person name="Jorgensen S.L."/>
            <person name="Zaremba-Niedzwiedzka K."/>
            <person name="Martijn J."/>
            <person name="Lind A.E."/>
            <person name="van Eijk R."/>
            <person name="Schleper C."/>
            <person name="Guy L."/>
            <person name="Ettema T.J."/>
        </authorList>
    </citation>
    <scope>NUCLEOTIDE SEQUENCE</scope>
</reference>
<comment type="caution">
    <text evidence="1">The sequence shown here is derived from an EMBL/GenBank/DDBJ whole genome shotgun (WGS) entry which is preliminary data.</text>
</comment>
<dbReference type="AlphaFoldDB" id="A0A0F9EDS8"/>
<gene>
    <name evidence="1" type="ORF">LCGC14_2086910</name>
</gene>